<feature type="binding site" evidence="8">
    <location>
        <position position="121"/>
    </location>
    <ligand>
        <name>Zn(2+)</name>
        <dbReference type="ChEBI" id="CHEBI:29105"/>
    </ligand>
</feature>
<evidence type="ECO:0000313" key="11">
    <source>
        <dbReference type="Proteomes" id="UP000295217"/>
    </source>
</evidence>
<evidence type="ECO:0000256" key="5">
    <source>
        <dbReference type="ARBA" id="ARBA00022833"/>
    </source>
</evidence>
<dbReference type="AlphaFoldDB" id="A0A4R5AM39"/>
<keyword evidence="4 8" id="KW-0479">Metal-binding</keyword>
<comment type="catalytic activity">
    <reaction evidence="1">
        <text>D-mannose 6-phosphate = D-fructose 6-phosphate</text>
        <dbReference type="Rhea" id="RHEA:12356"/>
        <dbReference type="ChEBI" id="CHEBI:58735"/>
        <dbReference type="ChEBI" id="CHEBI:61527"/>
        <dbReference type="EC" id="5.3.1.8"/>
    </reaction>
</comment>
<keyword evidence="6 10" id="KW-0413">Isomerase</keyword>
<dbReference type="InterPro" id="IPR016305">
    <property type="entry name" value="Mannose-6-P_Isomerase"/>
</dbReference>
<evidence type="ECO:0000256" key="8">
    <source>
        <dbReference type="PIRSR" id="PIRSR001480-2"/>
    </source>
</evidence>
<dbReference type="SUPFAM" id="SSF51182">
    <property type="entry name" value="RmlC-like cupins"/>
    <property type="match status" value="1"/>
</dbReference>
<feature type="active site" evidence="7">
    <location>
        <position position="296"/>
    </location>
</feature>
<proteinExistence type="inferred from homology"/>
<dbReference type="GO" id="GO:0004476">
    <property type="term" value="F:mannose-6-phosphate isomerase activity"/>
    <property type="evidence" value="ECO:0007669"/>
    <property type="project" value="UniProtKB-EC"/>
</dbReference>
<feature type="binding site" evidence="8">
    <location>
        <position position="277"/>
    </location>
    <ligand>
        <name>Zn(2+)</name>
        <dbReference type="ChEBI" id="CHEBI:29105"/>
    </ligand>
</feature>
<protein>
    <recommendedName>
        <fullName evidence="3">mannose-6-phosphate isomerase</fullName>
        <ecNumber evidence="3">5.3.1.8</ecNumber>
    </recommendedName>
</protein>
<gene>
    <name evidence="10" type="primary">manA</name>
    <name evidence="10" type="ORF">E1262_00615</name>
</gene>
<dbReference type="GO" id="GO:0008270">
    <property type="term" value="F:zinc ion binding"/>
    <property type="evidence" value="ECO:0007669"/>
    <property type="project" value="InterPro"/>
</dbReference>
<dbReference type="Gene3D" id="1.10.441.10">
    <property type="entry name" value="Phosphomannose Isomerase, domain 2"/>
    <property type="match status" value="1"/>
</dbReference>
<comment type="similarity">
    <text evidence="2">Belongs to the mannose-6-phosphate isomerase type 1 family.</text>
</comment>
<accession>A0A4R5AM39</accession>
<dbReference type="PRINTS" id="PR00714">
    <property type="entry name" value="MAN6PISMRASE"/>
</dbReference>
<dbReference type="GO" id="GO:0005829">
    <property type="term" value="C:cytosol"/>
    <property type="evidence" value="ECO:0007669"/>
    <property type="project" value="TreeGrafter"/>
</dbReference>
<reference evidence="10 11" key="1">
    <citation type="submission" date="2019-02" db="EMBL/GenBank/DDBJ databases">
        <title>Draft genome sequences of novel Actinobacteria.</title>
        <authorList>
            <person name="Sahin N."/>
            <person name="Ay H."/>
            <person name="Saygin H."/>
        </authorList>
    </citation>
    <scope>NUCLEOTIDE SEQUENCE [LARGE SCALE GENOMIC DNA]</scope>
    <source>
        <strain evidence="10 11">8K307</strain>
    </source>
</reference>
<feature type="binding site" evidence="8">
    <location>
        <position position="156"/>
    </location>
    <ligand>
        <name>Zn(2+)</name>
        <dbReference type="ChEBI" id="CHEBI:29105"/>
    </ligand>
</feature>
<feature type="binding site" evidence="8">
    <location>
        <position position="119"/>
    </location>
    <ligand>
        <name>Zn(2+)</name>
        <dbReference type="ChEBI" id="CHEBI:29105"/>
    </ligand>
</feature>
<evidence type="ECO:0000259" key="9">
    <source>
        <dbReference type="Pfam" id="PF20511"/>
    </source>
</evidence>
<dbReference type="PANTHER" id="PTHR10309:SF0">
    <property type="entry name" value="MANNOSE-6-PHOSPHATE ISOMERASE"/>
    <property type="match status" value="1"/>
</dbReference>
<dbReference type="EMBL" id="SMLB01000001">
    <property type="protein sequence ID" value="TDD73025.1"/>
    <property type="molecule type" value="Genomic_DNA"/>
</dbReference>
<dbReference type="InterPro" id="IPR018050">
    <property type="entry name" value="Pmannose_isomerase-type1_CS"/>
</dbReference>
<dbReference type="PANTHER" id="PTHR10309">
    <property type="entry name" value="MANNOSE-6-PHOSPHATE ISOMERASE"/>
    <property type="match status" value="1"/>
</dbReference>
<name>A0A4R5AM39_9ACTN</name>
<evidence type="ECO:0000256" key="7">
    <source>
        <dbReference type="PIRSR" id="PIRSR001480-1"/>
    </source>
</evidence>
<comment type="cofactor">
    <cofactor evidence="8">
        <name>Zn(2+)</name>
        <dbReference type="ChEBI" id="CHEBI:29105"/>
    </cofactor>
    <text evidence="8">Binds 1 zinc ion per subunit.</text>
</comment>
<comment type="caution">
    <text evidence="10">The sequence shown here is derived from an EMBL/GenBank/DDBJ whole genome shotgun (WGS) entry which is preliminary data.</text>
</comment>
<feature type="domain" description="Phosphomannose isomerase type I catalytic" evidence="9">
    <location>
        <begin position="29"/>
        <end position="170"/>
    </location>
</feature>
<evidence type="ECO:0000256" key="2">
    <source>
        <dbReference type="ARBA" id="ARBA00010772"/>
    </source>
</evidence>
<dbReference type="OrthoDB" id="9792649at2"/>
<dbReference type="CDD" id="cd07011">
    <property type="entry name" value="cupin_PMI_type_I_N"/>
    <property type="match status" value="1"/>
</dbReference>
<dbReference type="InterPro" id="IPR014710">
    <property type="entry name" value="RmlC-like_jellyroll"/>
</dbReference>
<evidence type="ECO:0000256" key="6">
    <source>
        <dbReference type="ARBA" id="ARBA00023235"/>
    </source>
</evidence>
<dbReference type="PROSITE" id="PS00965">
    <property type="entry name" value="PMI_I_1"/>
    <property type="match status" value="1"/>
</dbReference>
<organism evidence="10 11">
    <name type="scientific">Jiangella aurantiaca</name>
    <dbReference type="NCBI Taxonomy" id="2530373"/>
    <lineage>
        <taxon>Bacteria</taxon>
        <taxon>Bacillati</taxon>
        <taxon>Actinomycetota</taxon>
        <taxon>Actinomycetes</taxon>
        <taxon>Jiangellales</taxon>
        <taxon>Jiangellaceae</taxon>
        <taxon>Jiangella</taxon>
    </lineage>
</organism>
<dbReference type="Proteomes" id="UP000295217">
    <property type="component" value="Unassembled WGS sequence"/>
</dbReference>
<keyword evidence="11" id="KW-1185">Reference proteome</keyword>
<dbReference type="Gene3D" id="2.60.120.10">
    <property type="entry name" value="Jelly Rolls"/>
    <property type="match status" value="2"/>
</dbReference>
<dbReference type="NCBIfam" id="TIGR00218">
    <property type="entry name" value="manA"/>
    <property type="match status" value="1"/>
</dbReference>
<dbReference type="InterPro" id="IPR011051">
    <property type="entry name" value="RmlC_Cupin_sf"/>
</dbReference>
<evidence type="ECO:0000256" key="4">
    <source>
        <dbReference type="ARBA" id="ARBA00022723"/>
    </source>
</evidence>
<evidence type="ECO:0000256" key="3">
    <source>
        <dbReference type="ARBA" id="ARBA00011956"/>
    </source>
</evidence>
<evidence type="ECO:0000313" key="10">
    <source>
        <dbReference type="EMBL" id="TDD73025.1"/>
    </source>
</evidence>
<dbReference type="GO" id="GO:0005975">
    <property type="term" value="P:carbohydrate metabolic process"/>
    <property type="evidence" value="ECO:0007669"/>
    <property type="project" value="InterPro"/>
</dbReference>
<dbReference type="EC" id="5.3.1.8" evidence="3"/>
<evidence type="ECO:0000256" key="1">
    <source>
        <dbReference type="ARBA" id="ARBA00000757"/>
    </source>
</evidence>
<dbReference type="GO" id="GO:0009298">
    <property type="term" value="P:GDP-mannose biosynthetic process"/>
    <property type="evidence" value="ECO:0007669"/>
    <property type="project" value="InterPro"/>
</dbReference>
<dbReference type="InterPro" id="IPR001250">
    <property type="entry name" value="Man6P_Isoase-1"/>
</dbReference>
<keyword evidence="5 8" id="KW-0862">Zinc</keyword>
<dbReference type="Pfam" id="PF20511">
    <property type="entry name" value="PMI_typeI_cat"/>
    <property type="match status" value="1"/>
</dbReference>
<dbReference type="PIRSF" id="PIRSF001480">
    <property type="entry name" value="Mannose-6-phosphate_isomerase"/>
    <property type="match status" value="1"/>
</dbReference>
<sequence length="412" mass="43317">MSSGYLTRRDRSLCVRRGQLGCRLVAVLLENPVRSYAWGSPTVIPELLGRAPSGQPEAELWVGAHPGSPSTVAGDGRSLAEVIEADPAGTLGDAVVRRFGPRLPFLLKVLAVERPLSIQVHPTIEQAVEGYAGEDAAGLALDDPRRSYHDRNHKPEMAVAVTRFEALVGFDDPAAVAASLEESEHPDLVGAAAVLRDGEGLERLVRRWLTLDAGTAAQIVTALTAEASARRADPRFGLVHRLAEVYPHDRGLLLALLLRHHVLAPGEAVFVPAGVPHAYLSGVAVEPQASSDNTLRAGLTPKHVDVAEVLRILRHQPGGAVPVTPVPAGPGVELYPVPGIDELSLSRVRLTGDAAVPVPGPRLVLVVDGTAAVDGVRLARGRAAFVPAAEPDATLAGDGVAFTLTTALDQAR</sequence>
<dbReference type="InterPro" id="IPR046457">
    <property type="entry name" value="PMI_typeI_cat"/>
</dbReference>